<reference evidence="2" key="1">
    <citation type="journal article" date="2021" name="PeerJ">
        <title>Extensive microbial diversity within the chicken gut microbiome revealed by metagenomics and culture.</title>
        <authorList>
            <person name="Gilroy R."/>
            <person name="Ravi A."/>
            <person name="Getino M."/>
            <person name="Pursley I."/>
            <person name="Horton D.L."/>
            <person name="Alikhan N.F."/>
            <person name="Baker D."/>
            <person name="Gharbi K."/>
            <person name="Hall N."/>
            <person name="Watson M."/>
            <person name="Adriaenssens E.M."/>
            <person name="Foster-Nyarko E."/>
            <person name="Jarju S."/>
            <person name="Secka A."/>
            <person name="Antonio M."/>
            <person name="Oren A."/>
            <person name="Chaudhuri R.R."/>
            <person name="La Ragione R."/>
            <person name="Hildebrand F."/>
            <person name="Pallen M.J."/>
        </authorList>
    </citation>
    <scope>NUCLEOTIDE SEQUENCE</scope>
    <source>
        <strain evidence="2">ChiGjej1B1-98</strain>
    </source>
</reference>
<dbReference type="InterPro" id="IPR050712">
    <property type="entry name" value="NAD(P)H-dep_reductase"/>
</dbReference>
<evidence type="ECO:0000313" key="2">
    <source>
        <dbReference type="EMBL" id="HIY66247.1"/>
    </source>
</evidence>
<dbReference type="GO" id="GO:0016491">
    <property type="term" value="F:oxidoreductase activity"/>
    <property type="evidence" value="ECO:0007669"/>
    <property type="project" value="InterPro"/>
</dbReference>
<evidence type="ECO:0000313" key="3">
    <source>
        <dbReference type="Proteomes" id="UP000824005"/>
    </source>
</evidence>
<organism evidence="2 3">
    <name type="scientific">Candidatus Agrococcus pullicola</name>
    <dbReference type="NCBI Taxonomy" id="2838429"/>
    <lineage>
        <taxon>Bacteria</taxon>
        <taxon>Bacillati</taxon>
        <taxon>Actinomycetota</taxon>
        <taxon>Actinomycetes</taxon>
        <taxon>Micrococcales</taxon>
        <taxon>Microbacteriaceae</taxon>
        <taxon>Agrococcus</taxon>
    </lineage>
</organism>
<dbReference type="PANTHER" id="PTHR30543:SF21">
    <property type="entry name" value="NAD(P)H-DEPENDENT FMN REDUCTASE LOT6"/>
    <property type="match status" value="1"/>
</dbReference>
<dbReference type="AlphaFoldDB" id="A0A9D1YV15"/>
<dbReference type="GO" id="GO:0005829">
    <property type="term" value="C:cytosol"/>
    <property type="evidence" value="ECO:0007669"/>
    <property type="project" value="TreeGrafter"/>
</dbReference>
<dbReference type="InterPro" id="IPR005025">
    <property type="entry name" value="FMN_Rdtase-like_dom"/>
</dbReference>
<dbReference type="InterPro" id="IPR029039">
    <property type="entry name" value="Flavoprotein-like_sf"/>
</dbReference>
<dbReference type="EMBL" id="DXDC01000244">
    <property type="protein sequence ID" value="HIY66247.1"/>
    <property type="molecule type" value="Genomic_DNA"/>
</dbReference>
<evidence type="ECO:0000259" key="1">
    <source>
        <dbReference type="Pfam" id="PF03358"/>
    </source>
</evidence>
<dbReference type="SUPFAM" id="SSF52218">
    <property type="entry name" value="Flavoproteins"/>
    <property type="match status" value="1"/>
</dbReference>
<reference evidence="2" key="2">
    <citation type="submission" date="2021-04" db="EMBL/GenBank/DDBJ databases">
        <authorList>
            <person name="Gilroy R."/>
        </authorList>
    </citation>
    <scope>NUCLEOTIDE SEQUENCE</scope>
    <source>
        <strain evidence="2">ChiGjej1B1-98</strain>
    </source>
</reference>
<dbReference type="PANTHER" id="PTHR30543">
    <property type="entry name" value="CHROMATE REDUCTASE"/>
    <property type="match status" value="1"/>
</dbReference>
<dbReference type="Pfam" id="PF03358">
    <property type="entry name" value="FMN_red"/>
    <property type="match status" value="1"/>
</dbReference>
<comment type="caution">
    <text evidence="2">The sequence shown here is derived from an EMBL/GenBank/DDBJ whole genome shotgun (WGS) entry which is preliminary data.</text>
</comment>
<protein>
    <submittedName>
        <fullName evidence="2">NAD(P)H-dependent oxidoreductase</fullName>
    </submittedName>
</protein>
<dbReference type="Gene3D" id="3.40.50.360">
    <property type="match status" value="1"/>
</dbReference>
<proteinExistence type="predicted"/>
<dbReference type="Proteomes" id="UP000824005">
    <property type="component" value="Unassembled WGS sequence"/>
</dbReference>
<feature type="domain" description="NADPH-dependent FMN reductase-like" evidence="1">
    <location>
        <begin position="3"/>
        <end position="140"/>
    </location>
</feature>
<dbReference type="GO" id="GO:0010181">
    <property type="term" value="F:FMN binding"/>
    <property type="evidence" value="ECO:0007669"/>
    <property type="project" value="TreeGrafter"/>
</dbReference>
<gene>
    <name evidence="2" type="ORF">H9830_08235</name>
</gene>
<name>A0A9D1YV15_9MICO</name>
<sequence>MAKVMILVASVREGRTGLPVAKWVERELSSRDVEVDFADLKEINLPFMDEPNHPAAQQYTKEHTKAWAKRVAETDAFIWVTPEYNHSFTAPLKNAIDYLVHEWRDKSVAFVSYGGQSSGTRGVAGLGETVGFLGMPRTRANVEIAHPWGQFTDEGEFEGTEAMNKSLSATVEEIVEAATAFAAKEQ</sequence>
<accession>A0A9D1YV15</accession>